<organism evidence="2 3">
    <name type="scientific">miscellaneous Crenarchaeota group-1 archaeon SG8-32-3</name>
    <dbReference type="NCBI Taxonomy" id="1685125"/>
    <lineage>
        <taxon>Archaea</taxon>
        <taxon>Candidatus Bathyarchaeota</taxon>
        <taxon>MCG-1</taxon>
    </lineage>
</organism>
<evidence type="ECO:0000313" key="3">
    <source>
        <dbReference type="Proteomes" id="UP000054016"/>
    </source>
</evidence>
<dbReference type="Pfam" id="PF01170">
    <property type="entry name" value="UPF0020"/>
    <property type="match status" value="1"/>
</dbReference>
<name>A0A0M0BRM4_9ARCH</name>
<dbReference type="GO" id="GO:0030488">
    <property type="term" value="P:tRNA methylation"/>
    <property type="evidence" value="ECO:0007669"/>
    <property type="project" value="TreeGrafter"/>
</dbReference>
<dbReference type="PANTHER" id="PTHR14911:SF13">
    <property type="entry name" value="TRNA (GUANINE(6)-N2)-METHYLTRANSFERASE THUMP3"/>
    <property type="match status" value="1"/>
</dbReference>
<comment type="caution">
    <text evidence="2">The sequence shown here is derived from an EMBL/GenBank/DDBJ whole genome shotgun (WGS) entry which is preliminary data.</text>
</comment>
<dbReference type="EMBL" id="LFWV01000045">
    <property type="protein sequence ID" value="KON31010.1"/>
    <property type="molecule type" value="Genomic_DNA"/>
</dbReference>
<dbReference type="AlphaFoldDB" id="A0A0M0BRM4"/>
<evidence type="ECO:0000313" key="2">
    <source>
        <dbReference type="EMBL" id="KON31010.1"/>
    </source>
</evidence>
<accession>A0A0M0BRM4</accession>
<dbReference type="GO" id="GO:0016423">
    <property type="term" value="F:tRNA (guanine) methyltransferase activity"/>
    <property type="evidence" value="ECO:0007669"/>
    <property type="project" value="TreeGrafter"/>
</dbReference>
<feature type="domain" description="Ribosomal RNA large subunit methyltransferase K/L-like methyltransferase" evidence="1">
    <location>
        <begin position="218"/>
        <end position="277"/>
    </location>
</feature>
<sequence length="444" mass="49899">MQFQLFIPGKNWRLSLAELVSFLKAKTVKFVVFSFSREFFVVSTEEKAESSIIDALGGTIKIGVSAVDFPTEIVNRAFLQKDKEAKAQIGREIVASGLVDAMVKGESEKTLFGVSVYCAERPFRSISKIIQRFIGSFIKSEMSVYGKKSRFMGFARDRKLPQLSHVEVLKKNLVENKAEILFCIGRERTFVANTVAVHDPFQFQKRDVGKPVQRKIFAISPRLARIMVNLAACTEGKVLLDPFCGVGTILQEALLAEATAIGVDINGWCVEATTRNLKWLKDEYALENAEYRVLKGDVHRLSQKIGWEQVDCVTTEPDLGPALRQVPTTSYALRVTEKLEPLYYGLLEEANKVLKSGGLLVLVSPYIKTRSGTPVTMEIEEKAVDIGFERVYPFKRKHFARDASVPENLLAMASLVDAERRHKIGREIHVFKKLSEKDREATLV</sequence>
<protein>
    <recommendedName>
        <fullName evidence="1">Ribosomal RNA large subunit methyltransferase K/L-like methyltransferase domain-containing protein</fullName>
    </recommendedName>
</protein>
<dbReference type="Proteomes" id="UP000054016">
    <property type="component" value="Unassembled WGS sequence"/>
</dbReference>
<dbReference type="PANTHER" id="PTHR14911">
    <property type="entry name" value="THUMP DOMAIN-CONTAINING"/>
    <property type="match status" value="1"/>
</dbReference>
<dbReference type="Gene3D" id="3.40.50.150">
    <property type="entry name" value="Vaccinia Virus protein VP39"/>
    <property type="match status" value="1"/>
</dbReference>
<proteinExistence type="predicted"/>
<dbReference type="SUPFAM" id="SSF53335">
    <property type="entry name" value="S-adenosyl-L-methionine-dependent methyltransferases"/>
    <property type="match status" value="1"/>
</dbReference>
<dbReference type="InterPro" id="IPR000241">
    <property type="entry name" value="RlmKL-like_Mtase"/>
</dbReference>
<dbReference type="CDD" id="cd02440">
    <property type="entry name" value="AdoMet_MTases"/>
    <property type="match status" value="1"/>
</dbReference>
<reference evidence="3" key="1">
    <citation type="submission" date="2015-06" db="EMBL/GenBank/DDBJ databases">
        <title>New insights into the roles of widespread benthic archaea in carbon and nitrogen cycling.</title>
        <authorList>
            <person name="Lazar C.S."/>
            <person name="Baker B.J."/>
            <person name="Seitz K.W."/>
            <person name="Hyde A.S."/>
            <person name="Dick G.J."/>
            <person name="Hinrichs K.-U."/>
            <person name="Teske A.P."/>
        </authorList>
    </citation>
    <scope>NUCLEOTIDE SEQUENCE [LARGE SCALE GENOMIC DNA]</scope>
</reference>
<evidence type="ECO:0000259" key="1">
    <source>
        <dbReference type="Pfam" id="PF01170"/>
    </source>
</evidence>
<gene>
    <name evidence="2" type="ORF">AC478_03395</name>
</gene>
<dbReference type="InterPro" id="IPR029063">
    <property type="entry name" value="SAM-dependent_MTases_sf"/>
</dbReference>